<proteinExistence type="predicted"/>
<dbReference type="Proteomes" id="UP001175227">
    <property type="component" value="Unassembled WGS sequence"/>
</dbReference>
<protein>
    <submittedName>
        <fullName evidence="2">Uncharacterized protein</fullName>
    </submittedName>
</protein>
<evidence type="ECO:0000313" key="3">
    <source>
        <dbReference type="Proteomes" id="UP001175227"/>
    </source>
</evidence>
<sequence>MKNAIETIVLLVVIGALNLPIDVPALTFNLNAPYNMNQEFFSQGAANIMAGMERTAPNILVCR</sequence>
<reference evidence="2" key="1">
    <citation type="submission" date="2023-06" db="EMBL/GenBank/DDBJ databases">
        <authorList>
            <consortium name="Lawrence Berkeley National Laboratory"/>
            <person name="Ahrendt S."/>
            <person name="Sahu N."/>
            <person name="Indic B."/>
            <person name="Wong-Bajracharya J."/>
            <person name="Merenyi Z."/>
            <person name="Ke H.-M."/>
            <person name="Monk M."/>
            <person name="Kocsube S."/>
            <person name="Drula E."/>
            <person name="Lipzen A."/>
            <person name="Balint B."/>
            <person name="Henrissat B."/>
            <person name="Andreopoulos B."/>
            <person name="Martin F.M."/>
            <person name="Harder C.B."/>
            <person name="Rigling D."/>
            <person name="Ford K.L."/>
            <person name="Foster G.D."/>
            <person name="Pangilinan J."/>
            <person name="Papanicolaou A."/>
            <person name="Barry K."/>
            <person name="LaButti K."/>
            <person name="Viragh M."/>
            <person name="Koriabine M."/>
            <person name="Yan M."/>
            <person name="Riley R."/>
            <person name="Champramary S."/>
            <person name="Plett K.L."/>
            <person name="Tsai I.J."/>
            <person name="Slot J."/>
            <person name="Sipos G."/>
            <person name="Plett J."/>
            <person name="Nagy L.G."/>
            <person name="Grigoriev I.V."/>
        </authorList>
    </citation>
    <scope>NUCLEOTIDE SEQUENCE</scope>
    <source>
        <strain evidence="2">ICMP 16352</strain>
    </source>
</reference>
<dbReference type="AlphaFoldDB" id="A0AA39PG59"/>
<comment type="caution">
    <text evidence="2">The sequence shown here is derived from an EMBL/GenBank/DDBJ whole genome shotgun (WGS) entry which is preliminary data.</text>
</comment>
<name>A0AA39PG59_9AGAR</name>
<dbReference type="EMBL" id="JAUEPR010000006">
    <property type="protein sequence ID" value="KAK0483260.1"/>
    <property type="molecule type" value="Genomic_DNA"/>
</dbReference>
<evidence type="ECO:0000256" key="1">
    <source>
        <dbReference type="SAM" id="SignalP"/>
    </source>
</evidence>
<organism evidence="2 3">
    <name type="scientific">Armillaria novae-zelandiae</name>
    <dbReference type="NCBI Taxonomy" id="153914"/>
    <lineage>
        <taxon>Eukaryota</taxon>
        <taxon>Fungi</taxon>
        <taxon>Dikarya</taxon>
        <taxon>Basidiomycota</taxon>
        <taxon>Agaricomycotina</taxon>
        <taxon>Agaricomycetes</taxon>
        <taxon>Agaricomycetidae</taxon>
        <taxon>Agaricales</taxon>
        <taxon>Marasmiineae</taxon>
        <taxon>Physalacriaceae</taxon>
        <taxon>Armillaria</taxon>
    </lineage>
</organism>
<feature type="chain" id="PRO_5041363863" evidence="1">
    <location>
        <begin position="26"/>
        <end position="63"/>
    </location>
</feature>
<keyword evidence="3" id="KW-1185">Reference proteome</keyword>
<accession>A0AA39PG59</accession>
<evidence type="ECO:0000313" key="2">
    <source>
        <dbReference type="EMBL" id="KAK0483260.1"/>
    </source>
</evidence>
<feature type="signal peptide" evidence="1">
    <location>
        <begin position="1"/>
        <end position="25"/>
    </location>
</feature>
<gene>
    <name evidence="2" type="ORF">IW261DRAFT_1462344</name>
</gene>
<keyword evidence="1" id="KW-0732">Signal</keyword>